<keyword evidence="10" id="KW-1133">Transmembrane helix</keyword>
<keyword evidence="10" id="KW-0472">Membrane</keyword>
<dbReference type="AlphaFoldDB" id="A0AAE3NCR7"/>
<keyword evidence="9 13" id="KW-0067">ATP-binding</keyword>
<evidence type="ECO:0000256" key="5">
    <source>
        <dbReference type="ARBA" id="ARBA00022553"/>
    </source>
</evidence>
<dbReference type="CDD" id="cd00075">
    <property type="entry name" value="HATPase"/>
    <property type="match status" value="1"/>
</dbReference>
<dbReference type="Proteomes" id="UP001212602">
    <property type="component" value="Unassembled WGS sequence"/>
</dbReference>
<feature type="domain" description="Histidine kinase" evidence="11">
    <location>
        <begin position="229"/>
        <end position="447"/>
    </location>
</feature>
<gene>
    <name evidence="13" type="ORF">PGB34_20850</name>
</gene>
<dbReference type="RefSeq" id="WP_271430034.1">
    <property type="nucleotide sequence ID" value="NZ_JAQIPB010000012.1"/>
</dbReference>
<dbReference type="InterPro" id="IPR036097">
    <property type="entry name" value="HisK_dim/P_sf"/>
</dbReference>
<sequence length="447" mass="48869">MRAPFRGVRWRQSLRVRLVLLFMLLAMATAAIFMGGVKRAFTSGMSDATRPMIVDYADRLVAELGTPPDVERARQMVERLPITLQISGPQVNWSSIDEGHRRWHSGRIPEHALVDENGEDAWFVRRAADGHRVVFGWSPRLWRVVPHATGWYTLAGLLAMVALAYALVHRLLRPLIDIREGAERFGRGEFAAPIPVRRADDLGELAQRINTMALEIQAMLDAKRALLLAMSHELRSPLTRARLNAELLPEQGEGAAERTALLRDLNEMRELINDLLESERLASPHVALQREPVDLPALVREVADELAARGGAHATLAQLLTVEAATGSNAPPALALDRARVRLLLRNLIDNALRHGGGTRAPAVRLAATAEGGVAIEVRDFGAGVPEDQLARLAEPFYRPDSARARSAGGVGLGLYLCQLVAQAHGGRLALRNAQPGLAVTACLMPQ</sequence>
<feature type="domain" description="HAMP" evidence="12">
    <location>
        <begin position="169"/>
        <end position="221"/>
    </location>
</feature>
<dbReference type="InterPro" id="IPR005467">
    <property type="entry name" value="His_kinase_dom"/>
</dbReference>
<evidence type="ECO:0000256" key="10">
    <source>
        <dbReference type="SAM" id="Phobius"/>
    </source>
</evidence>
<evidence type="ECO:0000256" key="7">
    <source>
        <dbReference type="ARBA" id="ARBA00022741"/>
    </source>
</evidence>
<evidence type="ECO:0000256" key="8">
    <source>
        <dbReference type="ARBA" id="ARBA00022777"/>
    </source>
</evidence>
<dbReference type="SMART" id="SM00387">
    <property type="entry name" value="HATPase_c"/>
    <property type="match status" value="1"/>
</dbReference>
<dbReference type="InterPro" id="IPR003594">
    <property type="entry name" value="HATPase_dom"/>
</dbReference>
<dbReference type="SUPFAM" id="SSF55874">
    <property type="entry name" value="ATPase domain of HSP90 chaperone/DNA topoisomerase II/histidine kinase"/>
    <property type="match status" value="1"/>
</dbReference>
<evidence type="ECO:0000256" key="6">
    <source>
        <dbReference type="ARBA" id="ARBA00022679"/>
    </source>
</evidence>
<keyword evidence="6" id="KW-0808">Transferase</keyword>
<dbReference type="SMART" id="SM00304">
    <property type="entry name" value="HAMP"/>
    <property type="match status" value="1"/>
</dbReference>
<keyword evidence="7" id="KW-0547">Nucleotide-binding</keyword>
<proteinExistence type="predicted"/>
<dbReference type="InterPro" id="IPR003660">
    <property type="entry name" value="HAMP_dom"/>
</dbReference>
<dbReference type="CDD" id="cd00082">
    <property type="entry name" value="HisKA"/>
    <property type="match status" value="1"/>
</dbReference>
<dbReference type="InterPro" id="IPR050980">
    <property type="entry name" value="2C_sensor_his_kinase"/>
</dbReference>
<organism evidence="13 14">
    <name type="scientific">Xenophilus arseniciresistens</name>
    <dbReference type="NCBI Taxonomy" id="1283306"/>
    <lineage>
        <taxon>Bacteria</taxon>
        <taxon>Pseudomonadati</taxon>
        <taxon>Pseudomonadota</taxon>
        <taxon>Betaproteobacteria</taxon>
        <taxon>Burkholderiales</taxon>
        <taxon>Comamonadaceae</taxon>
        <taxon>Xenophilus</taxon>
    </lineage>
</organism>
<evidence type="ECO:0000313" key="14">
    <source>
        <dbReference type="Proteomes" id="UP001212602"/>
    </source>
</evidence>
<evidence type="ECO:0000256" key="1">
    <source>
        <dbReference type="ARBA" id="ARBA00000085"/>
    </source>
</evidence>
<dbReference type="PROSITE" id="PS50109">
    <property type="entry name" value="HIS_KIN"/>
    <property type="match status" value="1"/>
</dbReference>
<dbReference type="SUPFAM" id="SSF47384">
    <property type="entry name" value="Homodimeric domain of signal transducing histidine kinase"/>
    <property type="match status" value="1"/>
</dbReference>
<dbReference type="SUPFAM" id="SSF158472">
    <property type="entry name" value="HAMP domain-like"/>
    <property type="match status" value="1"/>
</dbReference>
<keyword evidence="5" id="KW-0597">Phosphoprotein</keyword>
<dbReference type="EC" id="2.7.13.3" evidence="3"/>
<evidence type="ECO:0000256" key="3">
    <source>
        <dbReference type="ARBA" id="ARBA00012438"/>
    </source>
</evidence>
<dbReference type="Pfam" id="PF00512">
    <property type="entry name" value="HisKA"/>
    <property type="match status" value="1"/>
</dbReference>
<dbReference type="PANTHER" id="PTHR44936">
    <property type="entry name" value="SENSOR PROTEIN CREC"/>
    <property type="match status" value="1"/>
</dbReference>
<name>A0AAE3NCR7_9BURK</name>
<dbReference type="CDD" id="cd06225">
    <property type="entry name" value="HAMP"/>
    <property type="match status" value="1"/>
</dbReference>
<keyword evidence="10" id="KW-0812">Transmembrane</keyword>
<dbReference type="InterPro" id="IPR003661">
    <property type="entry name" value="HisK_dim/P_dom"/>
</dbReference>
<dbReference type="InterPro" id="IPR004358">
    <property type="entry name" value="Sig_transdc_His_kin-like_C"/>
</dbReference>
<dbReference type="SMART" id="SM00388">
    <property type="entry name" value="HisKA"/>
    <property type="match status" value="1"/>
</dbReference>
<evidence type="ECO:0000256" key="9">
    <source>
        <dbReference type="ARBA" id="ARBA00022840"/>
    </source>
</evidence>
<keyword evidence="14" id="KW-1185">Reference proteome</keyword>
<dbReference type="EMBL" id="JAQIPB010000012">
    <property type="protein sequence ID" value="MDA7418828.1"/>
    <property type="molecule type" value="Genomic_DNA"/>
</dbReference>
<reference evidence="13" key="1">
    <citation type="submission" date="2023-01" db="EMBL/GenBank/DDBJ databases">
        <title>Xenophilus mangrovi sp. nov., isolated from soil of Mangrove nature reserve.</title>
        <authorList>
            <person name="Xu S."/>
            <person name="Liu Z."/>
            <person name="Xu Y."/>
        </authorList>
    </citation>
    <scope>NUCLEOTIDE SEQUENCE</scope>
    <source>
        <strain evidence="13">YW8</strain>
    </source>
</reference>
<dbReference type="Pfam" id="PF02518">
    <property type="entry name" value="HATPase_c"/>
    <property type="match status" value="1"/>
</dbReference>
<evidence type="ECO:0000256" key="4">
    <source>
        <dbReference type="ARBA" id="ARBA00022475"/>
    </source>
</evidence>
<evidence type="ECO:0000259" key="11">
    <source>
        <dbReference type="PROSITE" id="PS50109"/>
    </source>
</evidence>
<dbReference type="Gene3D" id="1.10.287.130">
    <property type="match status" value="1"/>
</dbReference>
<accession>A0AAE3NCR7</accession>
<comment type="caution">
    <text evidence="13">The sequence shown here is derived from an EMBL/GenBank/DDBJ whole genome shotgun (WGS) entry which is preliminary data.</text>
</comment>
<dbReference type="GO" id="GO:0005524">
    <property type="term" value="F:ATP binding"/>
    <property type="evidence" value="ECO:0007669"/>
    <property type="project" value="UniProtKB-KW"/>
</dbReference>
<evidence type="ECO:0000259" key="12">
    <source>
        <dbReference type="PROSITE" id="PS50885"/>
    </source>
</evidence>
<keyword evidence="4" id="KW-1003">Cell membrane</keyword>
<evidence type="ECO:0000313" key="13">
    <source>
        <dbReference type="EMBL" id="MDA7418828.1"/>
    </source>
</evidence>
<dbReference type="Gene3D" id="3.30.565.10">
    <property type="entry name" value="Histidine kinase-like ATPase, C-terminal domain"/>
    <property type="match status" value="1"/>
</dbReference>
<dbReference type="Gene3D" id="6.10.340.10">
    <property type="match status" value="1"/>
</dbReference>
<feature type="transmembrane region" description="Helical" evidence="10">
    <location>
        <begin position="16"/>
        <end position="37"/>
    </location>
</feature>
<evidence type="ECO:0000256" key="2">
    <source>
        <dbReference type="ARBA" id="ARBA00004651"/>
    </source>
</evidence>
<dbReference type="PANTHER" id="PTHR44936:SF10">
    <property type="entry name" value="SENSOR PROTEIN RSTB"/>
    <property type="match status" value="1"/>
</dbReference>
<keyword evidence="8" id="KW-0418">Kinase</keyword>
<dbReference type="InterPro" id="IPR036890">
    <property type="entry name" value="HATPase_C_sf"/>
</dbReference>
<dbReference type="Pfam" id="PF00672">
    <property type="entry name" value="HAMP"/>
    <property type="match status" value="1"/>
</dbReference>
<protein>
    <recommendedName>
        <fullName evidence="3">histidine kinase</fullName>
        <ecNumber evidence="3">2.7.13.3</ecNumber>
    </recommendedName>
</protein>
<comment type="subcellular location">
    <subcellularLocation>
        <location evidence="2">Cell membrane</location>
        <topology evidence="2">Multi-pass membrane protein</topology>
    </subcellularLocation>
</comment>
<dbReference type="PROSITE" id="PS50885">
    <property type="entry name" value="HAMP"/>
    <property type="match status" value="1"/>
</dbReference>
<dbReference type="GO" id="GO:0005886">
    <property type="term" value="C:plasma membrane"/>
    <property type="evidence" value="ECO:0007669"/>
    <property type="project" value="UniProtKB-SubCell"/>
</dbReference>
<dbReference type="PRINTS" id="PR00344">
    <property type="entry name" value="BCTRLSENSOR"/>
</dbReference>
<comment type="catalytic activity">
    <reaction evidence="1">
        <text>ATP + protein L-histidine = ADP + protein N-phospho-L-histidine.</text>
        <dbReference type="EC" id="2.7.13.3"/>
    </reaction>
</comment>
<dbReference type="GO" id="GO:0000155">
    <property type="term" value="F:phosphorelay sensor kinase activity"/>
    <property type="evidence" value="ECO:0007669"/>
    <property type="project" value="InterPro"/>
</dbReference>